<feature type="binding site" evidence="12">
    <location>
        <position position="252"/>
    </location>
    <ligand>
        <name>[4Fe-4S] cluster</name>
        <dbReference type="ChEBI" id="CHEBI:49883"/>
        <label>2</label>
        <note>4Fe-4S-substrate</note>
    </ligand>
</feature>
<dbReference type="KEGG" id="trd:THERU_06070"/>
<keyword evidence="15" id="KW-1185">Reference proteome</keyword>
<dbReference type="InterPro" id="IPR013785">
    <property type="entry name" value="Aldolase_TIM"/>
</dbReference>
<feature type="binding site" evidence="12">
    <location>
        <position position="65"/>
    </location>
    <ligand>
        <name>GTP</name>
        <dbReference type="ChEBI" id="CHEBI:37565"/>
    </ligand>
</feature>
<feature type="binding site" evidence="12">
    <location>
        <position position="14"/>
    </location>
    <ligand>
        <name>GTP</name>
        <dbReference type="ChEBI" id="CHEBI:37565"/>
    </ligand>
</feature>
<dbReference type="OrthoDB" id="9763993at2"/>
<dbReference type="GO" id="GO:0046872">
    <property type="term" value="F:metal ion binding"/>
    <property type="evidence" value="ECO:0007669"/>
    <property type="project" value="UniProtKB-KW"/>
</dbReference>
<evidence type="ECO:0000256" key="2">
    <source>
        <dbReference type="ARBA" id="ARBA00022485"/>
    </source>
</evidence>
<evidence type="ECO:0000256" key="4">
    <source>
        <dbReference type="ARBA" id="ARBA00022723"/>
    </source>
</evidence>
<dbReference type="EC" id="4.1.99.22" evidence="1 12"/>
<feature type="binding site" evidence="12">
    <location>
        <position position="155"/>
    </location>
    <ligand>
        <name>GTP</name>
        <dbReference type="ChEBI" id="CHEBI:37565"/>
    </ligand>
</feature>
<dbReference type="CDD" id="cd01335">
    <property type="entry name" value="Radical_SAM"/>
    <property type="match status" value="1"/>
</dbReference>
<reference evidence="14 15" key="1">
    <citation type="submission" date="2013-12" db="EMBL/GenBank/DDBJ databases">
        <authorList>
            <consortium name="DOE Joint Genome Institute"/>
            <person name="Eisen J."/>
            <person name="Huntemann M."/>
            <person name="Han J."/>
            <person name="Chen A."/>
            <person name="Kyrpides N."/>
            <person name="Mavromatis K."/>
            <person name="Markowitz V."/>
            <person name="Palaniappan K."/>
            <person name="Ivanova N."/>
            <person name="Schaumberg A."/>
            <person name="Pati A."/>
            <person name="Liolios K."/>
            <person name="Nordberg H.P."/>
            <person name="Cantor M.N."/>
            <person name="Hua S.X."/>
            <person name="Woyke T."/>
        </authorList>
    </citation>
    <scope>NUCLEOTIDE SEQUENCE [LARGE SCALE GENOMIC DNA]</scope>
    <source>
        <strain evidence="14 15">DSM 23557</strain>
    </source>
</reference>
<feature type="binding site" evidence="12">
    <location>
        <position position="94"/>
    </location>
    <ligand>
        <name>GTP</name>
        <dbReference type="ChEBI" id="CHEBI:37565"/>
    </ligand>
</feature>
<feature type="domain" description="Radical SAM core" evidence="13">
    <location>
        <begin position="5"/>
        <end position="219"/>
    </location>
</feature>
<evidence type="ECO:0000256" key="8">
    <source>
        <dbReference type="ARBA" id="ARBA00023134"/>
    </source>
</evidence>
<dbReference type="PANTHER" id="PTHR22960:SF0">
    <property type="entry name" value="MOLYBDENUM COFACTOR BIOSYNTHESIS PROTEIN 1"/>
    <property type="match status" value="1"/>
</dbReference>
<dbReference type="UniPathway" id="UPA00344"/>
<evidence type="ECO:0000313" key="14">
    <source>
        <dbReference type="EMBL" id="AHE96298.1"/>
    </source>
</evidence>
<dbReference type="Proteomes" id="UP000018914">
    <property type="component" value="Chromosome"/>
</dbReference>
<keyword evidence="9 12" id="KW-0501">Molybdenum cofactor biosynthesis</keyword>
<keyword evidence="10 12" id="KW-0456">Lyase</keyword>
<evidence type="ECO:0000313" key="15">
    <source>
        <dbReference type="Proteomes" id="UP000018914"/>
    </source>
</evidence>
<sequence>MPIDQLGRELKDLRVSVTDRCNFRCQFCMPEGENYEFFKREEILSFEEIARVVRIVKGLGVKKVRLTGGEPLLRRHLENLVALISQEVEDIALTTNGFLLKDKVQDLASAGLKRVTVSLPSLRDQTLSKLVGRDVKVGQILEGIHRSLELGLSVKVNVCVVRDINDDEILDFIEFFRPLGVEVRFIEFMDVGTLNGWSLERVFSAKEIINAISQRYRVKPIGRQRRGETAERFMLEDGYKFGIIASVTQPFCGECNRLRLTADGKLFTCLFASDGYDLKSLLRGGAKDEEIRDFIVALWEKRKDRYSEERLELLKKGIKPKKVEMFKLGG</sequence>
<dbReference type="GO" id="GO:0006777">
    <property type="term" value="P:Mo-molybdopterin cofactor biosynthetic process"/>
    <property type="evidence" value="ECO:0007669"/>
    <property type="project" value="UniProtKB-UniRule"/>
</dbReference>
<accession>W0DGZ9</accession>
<dbReference type="SFLD" id="SFLDG01383">
    <property type="entry name" value="cyclic_pyranopterin_phosphate"/>
    <property type="match status" value="1"/>
</dbReference>
<protein>
    <recommendedName>
        <fullName evidence="1 12">GTP 3',8-cyclase</fullName>
        <ecNumber evidence="1 12">4.1.99.22</ecNumber>
    </recommendedName>
    <alternativeName>
        <fullName evidence="12">Molybdenum cofactor biosynthesis protein A</fullName>
    </alternativeName>
</protein>
<dbReference type="SFLD" id="SFLDS00029">
    <property type="entry name" value="Radical_SAM"/>
    <property type="match status" value="1"/>
</dbReference>
<dbReference type="STRING" id="75906.THERU_06070"/>
<feature type="binding site" evidence="12">
    <location>
        <position position="28"/>
    </location>
    <ligand>
        <name>[4Fe-4S] cluster</name>
        <dbReference type="ChEBI" id="CHEBI:49883"/>
        <label>1</label>
        <note>4Fe-4S-S-AdoMet</note>
    </ligand>
</feature>
<dbReference type="GO" id="GO:0051539">
    <property type="term" value="F:4 iron, 4 sulfur cluster binding"/>
    <property type="evidence" value="ECO:0007669"/>
    <property type="project" value="UniProtKB-UniRule"/>
</dbReference>
<dbReference type="HAMAP" id="MF_01225_B">
    <property type="entry name" value="MoaA_B"/>
    <property type="match status" value="1"/>
</dbReference>
<feature type="binding site" evidence="12">
    <location>
        <position position="255"/>
    </location>
    <ligand>
        <name>[4Fe-4S] cluster</name>
        <dbReference type="ChEBI" id="CHEBI:49883"/>
        <label>2</label>
        <note>4Fe-4S-substrate</note>
    </ligand>
</feature>
<comment type="catalytic activity">
    <reaction evidence="11 12">
        <text>GTP + AH2 + S-adenosyl-L-methionine = (8S)-3',8-cyclo-7,8-dihydroguanosine 5'-triphosphate + 5'-deoxyadenosine + L-methionine + A + H(+)</text>
        <dbReference type="Rhea" id="RHEA:49576"/>
        <dbReference type="ChEBI" id="CHEBI:13193"/>
        <dbReference type="ChEBI" id="CHEBI:15378"/>
        <dbReference type="ChEBI" id="CHEBI:17319"/>
        <dbReference type="ChEBI" id="CHEBI:17499"/>
        <dbReference type="ChEBI" id="CHEBI:37565"/>
        <dbReference type="ChEBI" id="CHEBI:57844"/>
        <dbReference type="ChEBI" id="CHEBI:59789"/>
        <dbReference type="ChEBI" id="CHEBI:131766"/>
        <dbReference type="EC" id="4.1.99.22"/>
    </reaction>
</comment>
<keyword evidence="4 12" id="KW-0479">Metal-binding</keyword>
<evidence type="ECO:0000256" key="3">
    <source>
        <dbReference type="ARBA" id="ARBA00022691"/>
    </source>
</evidence>
<dbReference type="GO" id="GO:1904047">
    <property type="term" value="F:S-adenosyl-L-methionine binding"/>
    <property type="evidence" value="ECO:0007669"/>
    <property type="project" value="UniProtKB-UniRule"/>
</dbReference>
<evidence type="ECO:0000259" key="13">
    <source>
        <dbReference type="PROSITE" id="PS51918"/>
    </source>
</evidence>
<feature type="binding site" evidence="12">
    <location>
        <position position="118"/>
    </location>
    <ligand>
        <name>S-adenosyl-L-methionine</name>
        <dbReference type="ChEBI" id="CHEBI:59789"/>
    </ligand>
</feature>
<dbReference type="GO" id="GO:0061798">
    <property type="term" value="F:GTP 3',8'-cyclase activity"/>
    <property type="evidence" value="ECO:0007669"/>
    <property type="project" value="UniProtKB-UniRule"/>
</dbReference>
<evidence type="ECO:0000256" key="5">
    <source>
        <dbReference type="ARBA" id="ARBA00022741"/>
    </source>
</evidence>
<dbReference type="PROSITE" id="PS01305">
    <property type="entry name" value="MOAA_NIFB_PQQE"/>
    <property type="match status" value="1"/>
</dbReference>
<dbReference type="PROSITE" id="PS51918">
    <property type="entry name" value="RADICAL_SAM"/>
    <property type="match status" value="1"/>
</dbReference>
<comment type="caution">
    <text evidence="12">Lacks conserved residue(s) required for the propagation of feature annotation.</text>
</comment>
<dbReference type="AlphaFoldDB" id="W0DGZ9"/>
<dbReference type="eggNOG" id="COG2896">
    <property type="taxonomic scope" value="Bacteria"/>
</dbReference>
<dbReference type="EMBL" id="CP007028">
    <property type="protein sequence ID" value="AHE96298.1"/>
    <property type="molecule type" value="Genomic_DNA"/>
</dbReference>
<keyword evidence="6 12" id="KW-0408">Iron</keyword>
<dbReference type="InterPro" id="IPR000385">
    <property type="entry name" value="MoaA_NifB_PqqE_Fe-S-bd_CS"/>
</dbReference>
<evidence type="ECO:0000256" key="9">
    <source>
        <dbReference type="ARBA" id="ARBA00023150"/>
    </source>
</evidence>
<feature type="binding site" evidence="12">
    <location>
        <position position="269"/>
    </location>
    <ligand>
        <name>[4Fe-4S] cluster</name>
        <dbReference type="ChEBI" id="CHEBI:49883"/>
        <label>2</label>
        <note>4Fe-4S-substrate</note>
    </ligand>
</feature>
<dbReference type="InterPro" id="IPR006638">
    <property type="entry name" value="Elp3/MiaA/NifB-like_rSAM"/>
</dbReference>
<comment type="similarity">
    <text evidence="12">Belongs to the radical SAM superfamily. MoaA family.</text>
</comment>
<dbReference type="SFLD" id="SFLDG01386">
    <property type="entry name" value="main_SPASM_domain-containing"/>
    <property type="match status" value="1"/>
</dbReference>
<comment type="cofactor">
    <cofactor evidence="12">
        <name>[4Fe-4S] cluster</name>
        <dbReference type="ChEBI" id="CHEBI:49883"/>
    </cofactor>
    <text evidence="12">Binds 2 [4Fe-4S] clusters. Binds 1 [4Fe-4S] cluster coordinated with 3 cysteines and an exchangeable S-adenosyl-L-methionine and 1 [4Fe-4S] cluster coordinated with 3 cysteines and the GTP-derived substrate.</text>
</comment>
<name>W0DGZ9_9AQUI</name>
<dbReference type="InterPro" id="IPR040064">
    <property type="entry name" value="MoaA-like"/>
</dbReference>
<dbReference type="Pfam" id="PF04055">
    <property type="entry name" value="Radical_SAM"/>
    <property type="match status" value="1"/>
</dbReference>
<dbReference type="NCBIfam" id="TIGR02666">
    <property type="entry name" value="moaA"/>
    <property type="match status" value="1"/>
</dbReference>
<dbReference type="InterPro" id="IPR010505">
    <property type="entry name" value="MoaA_twitch"/>
</dbReference>
<feature type="binding site" evidence="12">
    <location>
        <begin position="257"/>
        <end position="259"/>
    </location>
    <ligand>
        <name>GTP</name>
        <dbReference type="ChEBI" id="CHEBI:37565"/>
    </ligand>
</feature>
<evidence type="ECO:0000256" key="6">
    <source>
        <dbReference type="ARBA" id="ARBA00023004"/>
    </source>
</evidence>
<feature type="binding site" evidence="12">
    <location>
        <position position="69"/>
    </location>
    <ligand>
        <name>S-adenosyl-L-methionine</name>
        <dbReference type="ChEBI" id="CHEBI:59789"/>
    </ligand>
</feature>
<keyword evidence="2 12" id="KW-0004">4Fe-4S</keyword>
<evidence type="ECO:0000256" key="7">
    <source>
        <dbReference type="ARBA" id="ARBA00023014"/>
    </source>
</evidence>
<evidence type="ECO:0000256" key="11">
    <source>
        <dbReference type="ARBA" id="ARBA00048697"/>
    </source>
</evidence>
<dbReference type="RefSeq" id="WP_025306359.1">
    <property type="nucleotide sequence ID" value="NZ_CP007028.1"/>
</dbReference>
<dbReference type="GO" id="GO:0061799">
    <property type="term" value="F:cyclic pyranopterin monophosphate synthase activity"/>
    <property type="evidence" value="ECO:0007669"/>
    <property type="project" value="TreeGrafter"/>
</dbReference>
<dbReference type="SUPFAM" id="SSF102114">
    <property type="entry name" value="Radical SAM enzymes"/>
    <property type="match status" value="1"/>
</dbReference>
<keyword evidence="7 12" id="KW-0411">Iron-sulfur</keyword>
<gene>
    <name evidence="12" type="primary">moaA</name>
    <name evidence="14" type="ORF">THERU_06070</name>
</gene>
<dbReference type="InterPro" id="IPR058240">
    <property type="entry name" value="rSAM_sf"/>
</dbReference>
<dbReference type="GO" id="GO:0005525">
    <property type="term" value="F:GTP binding"/>
    <property type="evidence" value="ECO:0007669"/>
    <property type="project" value="UniProtKB-UniRule"/>
</dbReference>
<dbReference type="PANTHER" id="PTHR22960">
    <property type="entry name" value="MOLYBDOPTERIN COFACTOR SYNTHESIS PROTEIN A"/>
    <property type="match status" value="1"/>
</dbReference>
<dbReference type="PATRIC" id="fig|75906.3.peg.1180"/>
<evidence type="ECO:0000256" key="1">
    <source>
        <dbReference type="ARBA" id="ARBA00012167"/>
    </source>
</evidence>
<feature type="binding site" evidence="12">
    <location>
        <position position="21"/>
    </location>
    <ligand>
        <name>[4Fe-4S] cluster</name>
        <dbReference type="ChEBI" id="CHEBI:49883"/>
        <label>1</label>
        <note>4Fe-4S-S-AdoMet</note>
    </ligand>
</feature>
<evidence type="ECO:0000256" key="12">
    <source>
        <dbReference type="HAMAP-Rule" id="MF_01225"/>
    </source>
</evidence>
<comment type="subunit">
    <text evidence="12">Monomer and homodimer.</text>
</comment>
<keyword evidence="8 12" id="KW-0342">GTP-binding</keyword>
<organism evidence="15">
    <name type="scientific">Thermocrinis ruber</name>
    <dbReference type="NCBI Taxonomy" id="75906"/>
    <lineage>
        <taxon>Bacteria</taxon>
        <taxon>Pseudomonadati</taxon>
        <taxon>Aquificota</taxon>
        <taxon>Aquificia</taxon>
        <taxon>Aquificales</taxon>
        <taxon>Aquificaceae</taxon>
        <taxon>Thermocrinis</taxon>
    </lineage>
</organism>
<evidence type="ECO:0000256" key="10">
    <source>
        <dbReference type="ARBA" id="ARBA00023239"/>
    </source>
</evidence>
<dbReference type="InterPro" id="IPR050105">
    <property type="entry name" value="MoCo_biosynth_MoaA/MoaC"/>
</dbReference>
<dbReference type="Pfam" id="PF06463">
    <property type="entry name" value="Mob_synth_C"/>
    <property type="match status" value="1"/>
</dbReference>
<feature type="binding site" evidence="12">
    <location>
        <position position="25"/>
    </location>
    <ligand>
        <name>[4Fe-4S] cluster</name>
        <dbReference type="ChEBI" id="CHEBI:49883"/>
        <label>1</label>
        <note>4Fe-4S-S-AdoMet</note>
    </ligand>
</feature>
<dbReference type="HOGENOM" id="CLU_009273_0_1_0"/>
<keyword evidence="3 12" id="KW-0949">S-adenosyl-L-methionine</keyword>
<dbReference type="SMART" id="SM00729">
    <property type="entry name" value="Elp3"/>
    <property type="match status" value="1"/>
</dbReference>
<dbReference type="Gene3D" id="3.20.20.70">
    <property type="entry name" value="Aldolase class I"/>
    <property type="match status" value="1"/>
</dbReference>
<dbReference type="CDD" id="cd21117">
    <property type="entry name" value="Twitch_MoaA"/>
    <property type="match status" value="1"/>
</dbReference>
<dbReference type="InterPro" id="IPR007197">
    <property type="entry name" value="rSAM"/>
</dbReference>
<comment type="function">
    <text evidence="12">Catalyzes the cyclization of GTP to (8S)-3',8-cyclo-7,8-dihydroguanosine 5'-triphosphate.</text>
</comment>
<keyword evidence="5 12" id="KW-0547">Nucleotide-binding</keyword>
<dbReference type="SFLD" id="SFLDG01067">
    <property type="entry name" value="SPASM/twitch_domain_containing"/>
    <property type="match status" value="1"/>
</dbReference>
<dbReference type="InterPro" id="IPR013483">
    <property type="entry name" value="MoaA"/>
</dbReference>
<proteinExistence type="inferred from homology"/>
<feature type="binding site" evidence="12">
    <location>
        <position position="189"/>
    </location>
    <ligand>
        <name>S-adenosyl-L-methionine</name>
        <dbReference type="ChEBI" id="CHEBI:59789"/>
    </ligand>
</feature>
<comment type="pathway">
    <text evidence="12">Cofactor biosynthesis; molybdopterin biosynthesis.</text>
</comment>